<organism evidence="4 5">
    <name type="scientific">Dinoponera quadriceps</name>
    <name type="common">South American ant</name>
    <dbReference type="NCBI Taxonomy" id="609295"/>
    <lineage>
        <taxon>Eukaryota</taxon>
        <taxon>Metazoa</taxon>
        <taxon>Ecdysozoa</taxon>
        <taxon>Arthropoda</taxon>
        <taxon>Hexapoda</taxon>
        <taxon>Insecta</taxon>
        <taxon>Pterygota</taxon>
        <taxon>Neoptera</taxon>
        <taxon>Endopterygota</taxon>
        <taxon>Hymenoptera</taxon>
        <taxon>Apocrita</taxon>
        <taxon>Aculeata</taxon>
        <taxon>Formicoidea</taxon>
        <taxon>Formicidae</taxon>
        <taxon>Ponerinae</taxon>
        <taxon>Ponerini</taxon>
        <taxon>Dinoponera</taxon>
    </lineage>
</organism>
<evidence type="ECO:0000256" key="3">
    <source>
        <dbReference type="ARBA" id="ARBA00023242"/>
    </source>
</evidence>
<dbReference type="Proteomes" id="UP000515204">
    <property type="component" value="Unplaced"/>
</dbReference>
<evidence type="ECO:0000256" key="2">
    <source>
        <dbReference type="ARBA" id="ARBA00023125"/>
    </source>
</evidence>
<dbReference type="PANTHER" id="PTHR46380:SF2">
    <property type="entry name" value="CYCLIN-D-BINDING MYB-LIKE TRANSCRIPTION FACTOR 1"/>
    <property type="match status" value="1"/>
</dbReference>
<comment type="subcellular location">
    <subcellularLocation>
        <location evidence="1">Nucleus</location>
    </subcellularLocation>
</comment>
<dbReference type="KEGG" id="dqu:106742945"/>
<gene>
    <name evidence="5" type="primary">LOC106742945</name>
</gene>
<dbReference type="RefSeq" id="XP_014471805.1">
    <property type="nucleotide sequence ID" value="XM_014616319.1"/>
</dbReference>
<dbReference type="GO" id="GO:0000978">
    <property type="term" value="F:RNA polymerase II cis-regulatory region sequence-specific DNA binding"/>
    <property type="evidence" value="ECO:0007669"/>
    <property type="project" value="TreeGrafter"/>
</dbReference>
<dbReference type="PANTHER" id="PTHR46380">
    <property type="entry name" value="CYCLIN-D-BINDING MYB-LIKE TRANSCRIPTION FACTOR 1"/>
    <property type="match status" value="1"/>
</dbReference>
<name>A0A6P3X0F1_DINQU</name>
<evidence type="ECO:0000313" key="5">
    <source>
        <dbReference type="RefSeq" id="XP_014471805.1"/>
    </source>
</evidence>
<evidence type="ECO:0000313" key="4">
    <source>
        <dbReference type="Proteomes" id="UP000515204"/>
    </source>
</evidence>
<evidence type="ECO:0000256" key="1">
    <source>
        <dbReference type="ARBA" id="ARBA00004123"/>
    </source>
</evidence>
<proteinExistence type="predicted"/>
<reference evidence="5" key="1">
    <citation type="submission" date="2025-08" db="UniProtKB">
        <authorList>
            <consortium name="RefSeq"/>
        </authorList>
    </citation>
    <scope>IDENTIFICATION</scope>
</reference>
<keyword evidence="4" id="KW-1185">Reference proteome</keyword>
<dbReference type="GO" id="GO:0000981">
    <property type="term" value="F:DNA-binding transcription factor activity, RNA polymerase II-specific"/>
    <property type="evidence" value="ECO:0007669"/>
    <property type="project" value="TreeGrafter"/>
</dbReference>
<keyword evidence="3" id="KW-0539">Nucleus</keyword>
<dbReference type="InterPro" id="IPR051651">
    <property type="entry name" value="DMTF1_DNA-bind_reg"/>
</dbReference>
<dbReference type="OrthoDB" id="5812619at2759"/>
<dbReference type="AlphaFoldDB" id="A0A6P3X0F1"/>
<sequence length="245" mass="29645">MEKSKDMELDQKTDDKNINNVSCNDDDFNANIKCEEPEYYSDVTYEAKRILLAERLRRIDEMRLFNLSVQLEHEVPPQHQIETRAGSHIPSREIMEKFQQIVPLKKGTYSVEEDQIIVRNWKRFCTLHNWDETNCKPFLQLRKGGTMHIRHISQRRKFVQFLANGLPNRTLYSVYHRFKNLYENNIQTRYTPEEDERILDHLENNPSLDEKCKYSDLAKVLRRTRNSIWRRYRILKRRQKTRKNA</sequence>
<dbReference type="GeneID" id="106742945"/>
<protein>
    <submittedName>
        <fullName evidence="5">Uncharacterized protein LOC106742945</fullName>
    </submittedName>
</protein>
<dbReference type="InterPro" id="IPR009057">
    <property type="entry name" value="Homeodomain-like_sf"/>
</dbReference>
<keyword evidence="2" id="KW-0238">DNA-binding</keyword>
<accession>A0A6P3X0F1</accession>
<dbReference type="SUPFAM" id="SSF46689">
    <property type="entry name" value="Homeodomain-like"/>
    <property type="match status" value="1"/>
</dbReference>
<dbReference type="GO" id="GO:0005634">
    <property type="term" value="C:nucleus"/>
    <property type="evidence" value="ECO:0007669"/>
    <property type="project" value="UniProtKB-SubCell"/>
</dbReference>